<feature type="region of interest" description="Disordered" evidence="1">
    <location>
        <begin position="72"/>
        <end position="93"/>
    </location>
</feature>
<dbReference type="Gramene" id="EOY31418">
    <property type="protein sequence ID" value="EOY31418"/>
    <property type="gene ID" value="TCM_038358"/>
</dbReference>
<feature type="compositionally biased region" description="Polar residues" evidence="1">
    <location>
        <begin position="153"/>
        <end position="162"/>
    </location>
</feature>
<dbReference type="PANTHER" id="PTHR12121:SF85">
    <property type="entry name" value="CARBON CATABOLITE REPRESSOR PROTEIN 4 HOMOLOG 6"/>
    <property type="match status" value="1"/>
</dbReference>
<dbReference type="EMBL" id="CM001887">
    <property type="protein sequence ID" value="EOY31418.1"/>
    <property type="molecule type" value="Genomic_DNA"/>
</dbReference>
<evidence type="ECO:0000313" key="3">
    <source>
        <dbReference type="EMBL" id="EOY31418.1"/>
    </source>
</evidence>
<name>A0A061GPT1_THECC</name>
<dbReference type="InterPro" id="IPR036691">
    <property type="entry name" value="Endo/exonu/phosph_ase_sf"/>
</dbReference>
<gene>
    <name evidence="3" type="ORF">TCM_038358</name>
</gene>
<proteinExistence type="predicted"/>
<dbReference type="Proteomes" id="UP000026915">
    <property type="component" value="Chromosome 9"/>
</dbReference>
<dbReference type="GO" id="GO:0003730">
    <property type="term" value="F:mRNA 3'-UTR binding"/>
    <property type="evidence" value="ECO:0000318"/>
    <property type="project" value="GO_Central"/>
</dbReference>
<accession>A0A061GPT1</accession>
<reference evidence="3 4" key="1">
    <citation type="journal article" date="2013" name="Genome Biol.">
        <title>The genome sequence of the most widely cultivated cacao type and its use to identify candidate genes regulating pod color.</title>
        <authorList>
            <person name="Motamayor J.C."/>
            <person name="Mockaitis K."/>
            <person name="Schmutz J."/>
            <person name="Haiminen N."/>
            <person name="Iii D.L."/>
            <person name="Cornejo O."/>
            <person name="Findley S.D."/>
            <person name="Zheng P."/>
            <person name="Utro F."/>
            <person name="Royaert S."/>
            <person name="Saski C."/>
            <person name="Jenkins J."/>
            <person name="Podicheti R."/>
            <person name="Zhao M."/>
            <person name="Scheffler B.E."/>
            <person name="Stack J.C."/>
            <person name="Feltus F.A."/>
            <person name="Mustiga G.M."/>
            <person name="Amores F."/>
            <person name="Phillips W."/>
            <person name="Marelli J.P."/>
            <person name="May G.D."/>
            <person name="Shapiro H."/>
            <person name="Ma J."/>
            <person name="Bustamante C.D."/>
            <person name="Schnell R.J."/>
            <person name="Main D."/>
            <person name="Gilbert D."/>
            <person name="Parida L."/>
            <person name="Kuhn D.N."/>
        </authorList>
    </citation>
    <scope>NUCLEOTIDE SEQUENCE [LARGE SCALE GENOMIC DNA]</scope>
    <source>
        <strain evidence="4">cv. Matina 1-6</strain>
    </source>
</reference>
<dbReference type="AlphaFoldDB" id="A0A061GPT1"/>
<evidence type="ECO:0000259" key="2">
    <source>
        <dbReference type="Pfam" id="PF03372"/>
    </source>
</evidence>
<sequence>MSVNRDVAAIVMGLREVPGRDNIDLYDADILSRSMWRPSFSLRPNILAASAIADPAVMSSSRRPYRGRRNQWCRGFSDRSNSGGRGQLVTGDSHLNSVREANLGFRRGNFSNQNSFQPQQFGYRPRPQSPYDQNQQQFRQPPPSHPYNRYQRPRQSFDQNQAARPFRPRNSKPWDYREWEYAKTPPPSHSERFIVLSYNILADYLASTHRNLYFHIPLHMMNWEWRKRNLMFELGLWSADIMCFQEVDKFHDLEEQMKYRGYSGIWKMRTGNAMDGCAIFWRTSRFKLLHEEYIEFNKHGLRDNVAQICVLELLSQHTPENTSAPLKSSANKVVVCNIHVLYNPRRGEIKLGQVRRLLEGAHSVSKSWDDAPVVLCGDFNCTPKSPLYNFISEQKLDLSGVDRDKVSGQASAEIPPPMPYNPSSGVQSCDNSVQVPSTVDIKEVGVDKNDSHSDTQKQNNLDRNIKDAPINNLPRFSETMQDFSDMSCNNLLTDGNGSAQYGEVTTRTHQNVIDVAKAETGSTFFIPIDSSKKSSSCCHNEVKFPIDEMDDDKQRFSLANSSCIENVCSDVTEMEHTGIDITIHSNEDTCIVMDDHSNRVRTDPEFLNTSKSTGSLCQTHSPDSVVVSHLGISGSRSSQSIANDDSVSPSIPYQVDFSGLSAGIDIEVEEKMDNLSLEELSKAMVEGGTIVEDNNAFVAALYGNEDVNPTNSGLSVSSDLDHSSKEFFSSQNSQFLLPSDEMLDDLSPSLDSEGSEVEQATYDPSVWSPMEIATATGSEDCNFLEHPLQLKSTYTEVKDFSGTRDLDGEPLVTSYNRRFFGTVDYIWRSEGLQTVRVLAPIPKHAMQWTPGFPTKKWGSDHFALASELAFTKDYQLGPKNLAGDLKGSRSDSLAVKKPDWFDQRTDSAIHTHNPKQLVLRDGQLPLFSILSFAPPSLLFFPQDYTYRHAPSKPLVYFSSFMTERRMDDDEESNST</sequence>
<feature type="compositionally biased region" description="Polar residues" evidence="1">
    <location>
        <begin position="421"/>
        <end position="437"/>
    </location>
</feature>
<dbReference type="FunCoup" id="A0A061GPT1">
    <property type="interactions" value="2946"/>
</dbReference>
<dbReference type="GO" id="GO:0003824">
    <property type="term" value="F:catalytic activity"/>
    <property type="evidence" value="ECO:0007669"/>
    <property type="project" value="InterPro"/>
</dbReference>
<feature type="compositionally biased region" description="Low complexity" evidence="1">
    <location>
        <begin position="109"/>
        <end position="121"/>
    </location>
</feature>
<dbReference type="InterPro" id="IPR005135">
    <property type="entry name" value="Endo/exonuclease/phosphatase"/>
</dbReference>
<dbReference type="OMA" id="HEECIEF"/>
<keyword evidence="4" id="KW-1185">Reference proteome</keyword>
<feature type="compositionally biased region" description="Basic and acidic residues" evidence="1">
    <location>
        <begin position="440"/>
        <end position="455"/>
    </location>
</feature>
<dbReference type="HOGENOM" id="CLU_008664_0_0_1"/>
<feature type="compositionally biased region" description="Polar residues" evidence="1">
    <location>
        <begin position="130"/>
        <end position="139"/>
    </location>
</feature>
<dbReference type="SUPFAM" id="SSF56219">
    <property type="entry name" value="DNase I-like"/>
    <property type="match status" value="1"/>
</dbReference>
<evidence type="ECO:0000313" key="4">
    <source>
        <dbReference type="Proteomes" id="UP000026915"/>
    </source>
</evidence>
<dbReference type="Pfam" id="PF03372">
    <property type="entry name" value="Exo_endo_phos"/>
    <property type="match status" value="1"/>
</dbReference>
<feature type="region of interest" description="Disordered" evidence="1">
    <location>
        <begin position="106"/>
        <end position="169"/>
    </location>
</feature>
<organism evidence="3 4">
    <name type="scientific">Theobroma cacao</name>
    <name type="common">Cacao</name>
    <name type="synonym">Cocoa</name>
    <dbReference type="NCBI Taxonomy" id="3641"/>
    <lineage>
        <taxon>Eukaryota</taxon>
        <taxon>Viridiplantae</taxon>
        <taxon>Streptophyta</taxon>
        <taxon>Embryophyta</taxon>
        <taxon>Tracheophyta</taxon>
        <taxon>Spermatophyta</taxon>
        <taxon>Magnoliopsida</taxon>
        <taxon>eudicotyledons</taxon>
        <taxon>Gunneridae</taxon>
        <taxon>Pentapetalae</taxon>
        <taxon>rosids</taxon>
        <taxon>malvids</taxon>
        <taxon>Malvales</taxon>
        <taxon>Malvaceae</taxon>
        <taxon>Byttnerioideae</taxon>
        <taxon>Theobroma</taxon>
    </lineage>
</organism>
<protein>
    <submittedName>
        <fullName evidence="3">DNAse I-like superfamily protein, putative isoform 1</fullName>
    </submittedName>
</protein>
<feature type="domain" description="Endonuclease/exonuclease/phosphatase" evidence="2">
    <location>
        <begin position="237"/>
        <end position="421"/>
    </location>
</feature>
<dbReference type="eggNOG" id="KOG2338">
    <property type="taxonomic scope" value="Eukaryota"/>
</dbReference>
<feature type="region of interest" description="Disordered" evidence="1">
    <location>
        <begin position="411"/>
        <end position="468"/>
    </location>
</feature>
<dbReference type="InterPro" id="IPR050410">
    <property type="entry name" value="CCR4/nocturin_mRNA_transcr"/>
</dbReference>
<evidence type="ECO:0000256" key="1">
    <source>
        <dbReference type="SAM" id="MobiDB-lite"/>
    </source>
</evidence>
<dbReference type="Gene3D" id="3.60.10.10">
    <property type="entry name" value="Endonuclease/exonuclease/phosphatase"/>
    <property type="match status" value="2"/>
</dbReference>
<dbReference type="PANTHER" id="PTHR12121">
    <property type="entry name" value="CARBON CATABOLITE REPRESSOR PROTEIN 4"/>
    <property type="match status" value="1"/>
</dbReference>
<dbReference type="InParanoid" id="A0A061GPT1"/>